<dbReference type="PANTHER" id="PTHR45138">
    <property type="entry name" value="REGULATORY COMPONENTS OF SENSORY TRANSDUCTION SYSTEM"/>
    <property type="match status" value="1"/>
</dbReference>
<dbReference type="KEGG" id="hat:RC74_10320"/>
<dbReference type="InterPro" id="IPR011006">
    <property type="entry name" value="CheY-like_superfamily"/>
</dbReference>
<dbReference type="GO" id="GO:0005886">
    <property type="term" value="C:plasma membrane"/>
    <property type="evidence" value="ECO:0007669"/>
    <property type="project" value="TreeGrafter"/>
</dbReference>
<dbReference type="InterPro" id="IPR000160">
    <property type="entry name" value="GGDEF_dom"/>
</dbReference>
<reference evidence="6 7" key="1">
    <citation type="submission" date="2016-02" db="EMBL/GenBank/DDBJ databases">
        <title>Complete genome sequence of Halocynthiibacter arcticus PAMC 20958t from arctic marine sediment.</title>
        <authorList>
            <person name="Lee Y.M."/>
            <person name="Baek K."/>
            <person name="Lee H.K."/>
            <person name="Shin S.C."/>
        </authorList>
    </citation>
    <scope>NUCLEOTIDE SEQUENCE [LARGE SCALE GENOMIC DNA]</scope>
    <source>
        <strain evidence="6">PAMC 20958</strain>
    </source>
</reference>
<dbReference type="SMART" id="SM00448">
    <property type="entry name" value="REC"/>
    <property type="match status" value="1"/>
</dbReference>
<keyword evidence="7" id="KW-1185">Reference proteome</keyword>
<dbReference type="PROSITE" id="PS50887">
    <property type="entry name" value="GGDEF"/>
    <property type="match status" value="1"/>
</dbReference>
<keyword evidence="3" id="KW-0597">Phosphoprotein</keyword>
<dbReference type="EC" id="2.7.7.65" evidence="1"/>
<protein>
    <recommendedName>
        <fullName evidence="1">diguanylate cyclase</fullName>
        <ecNumber evidence="1">2.7.7.65</ecNumber>
    </recommendedName>
</protein>
<evidence type="ECO:0000259" key="5">
    <source>
        <dbReference type="PROSITE" id="PS50887"/>
    </source>
</evidence>
<dbReference type="InterPro" id="IPR050469">
    <property type="entry name" value="Diguanylate_Cyclase"/>
</dbReference>
<dbReference type="STRING" id="1579316.RC74_10320"/>
<dbReference type="InterPro" id="IPR029787">
    <property type="entry name" value="Nucleotide_cyclase"/>
</dbReference>
<dbReference type="Gene3D" id="3.30.70.270">
    <property type="match status" value="1"/>
</dbReference>
<dbReference type="NCBIfam" id="TIGR00254">
    <property type="entry name" value="GGDEF"/>
    <property type="match status" value="1"/>
</dbReference>
<dbReference type="Gene3D" id="3.40.50.2300">
    <property type="match status" value="1"/>
</dbReference>
<proteinExistence type="predicted"/>
<feature type="domain" description="GGDEF" evidence="5">
    <location>
        <begin position="321"/>
        <end position="456"/>
    </location>
</feature>
<dbReference type="EMBL" id="CP014327">
    <property type="protein sequence ID" value="AML51604.1"/>
    <property type="molecule type" value="Genomic_DNA"/>
</dbReference>
<dbReference type="AlphaFoldDB" id="A0A126UZY8"/>
<dbReference type="GO" id="GO:0052621">
    <property type="term" value="F:diguanylate cyclase activity"/>
    <property type="evidence" value="ECO:0007669"/>
    <property type="project" value="UniProtKB-EC"/>
</dbReference>
<sequence>MAGRILIADNVATNRIVLKVKLSSAFYDVIQAASGQQALEAARSEHPDLIILDAQMPEMDGISVCEALRSDPITEHIPVIMITSSSDTTSKLRALKAGADDILFKPLDELTLLARVRSLLRACGTADELRLRASTCRELGFAEAQAGFEMPGNVALIAAHKETALRWRSLLVSKVSDRITILSRNEALQSLYNGPMPDMFIIAGDLDHPDEGLRLLSELKSRTETRYTPVLMVLKQPSHSQAVVALDLDASDLISDDFDPEELALRVKTQIKRKRQSDRLRETVQDGLRMAVIDPLTGLYNRRYALPHLGHIVERAYQTKRRFAVMILDLDRFKSVNDSFGHAAGDEVLIEVAKRIRENLRGVDLLARIGGEEFLIAMPDTSLSVARIAAERLRHAVEQTEITIGAGPKSLSVTLSIGVAMGDGKSHSLTELLARADRALFTAKSDGRNQVTVNLSAA</sequence>
<dbReference type="Pfam" id="PF00072">
    <property type="entry name" value="Response_reg"/>
    <property type="match status" value="1"/>
</dbReference>
<evidence type="ECO:0000256" key="1">
    <source>
        <dbReference type="ARBA" id="ARBA00012528"/>
    </source>
</evidence>
<comment type="caution">
    <text evidence="3">Lacks conserved residue(s) required for the propagation of feature annotation.</text>
</comment>
<dbReference type="CDD" id="cd01949">
    <property type="entry name" value="GGDEF"/>
    <property type="match status" value="1"/>
</dbReference>
<dbReference type="PROSITE" id="PS50110">
    <property type="entry name" value="RESPONSE_REGULATORY"/>
    <property type="match status" value="2"/>
</dbReference>
<dbReference type="RefSeq" id="WP_039004648.1">
    <property type="nucleotide sequence ID" value="NZ_CP014327.1"/>
</dbReference>
<evidence type="ECO:0000259" key="4">
    <source>
        <dbReference type="PROSITE" id="PS50110"/>
    </source>
</evidence>
<dbReference type="Pfam" id="PF00990">
    <property type="entry name" value="GGDEF"/>
    <property type="match status" value="1"/>
</dbReference>
<dbReference type="FunFam" id="3.30.70.270:FF:000001">
    <property type="entry name" value="Diguanylate cyclase domain protein"/>
    <property type="match status" value="1"/>
</dbReference>
<dbReference type="InterPro" id="IPR001789">
    <property type="entry name" value="Sig_transdc_resp-reg_receiver"/>
</dbReference>
<gene>
    <name evidence="6" type="ORF">RC74_10320</name>
</gene>
<dbReference type="GO" id="GO:0000160">
    <property type="term" value="P:phosphorelay signal transduction system"/>
    <property type="evidence" value="ECO:0007669"/>
    <property type="project" value="InterPro"/>
</dbReference>
<dbReference type="PANTHER" id="PTHR45138:SF9">
    <property type="entry name" value="DIGUANYLATE CYCLASE DGCM-RELATED"/>
    <property type="match status" value="1"/>
</dbReference>
<evidence type="ECO:0000256" key="3">
    <source>
        <dbReference type="PROSITE-ProRule" id="PRU00169"/>
    </source>
</evidence>
<dbReference type="SUPFAM" id="SSF55073">
    <property type="entry name" value="Nucleotide cyclase"/>
    <property type="match status" value="1"/>
</dbReference>
<comment type="catalytic activity">
    <reaction evidence="2">
        <text>2 GTP = 3',3'-c-di-GMP + 2 diphosphate</text>
        <dbReference type="Rhea" id="RHEA:24898"/>
        <dbReference type="ChEBI" id="CHEBI:33019"/>
        <dbReference type="ChEBI" id="CHEBI:37565"/>
        <dbReference type="ChEBI" id="CHEBI:58805"/>
        <dbReference type="EC" id="2.7.7.65"/>
    </reaction>
</comment>
<dbReference type="InterPro" id="IPR043128">
    <property type="entry name" value="Rev_trsase/Diguanyl_cyclase"/>
</dbReference>
<feature type="domain" description="Response regulatory" evidence="4">
    <location>
        <begin position="4"/>
        <end position="120"/>
    </location>
</feature>
<dbReference type="Proteomes" id="UP000070371">
    <property type="component" value="Chromosome"/>
</dbReference>
<dbReference type="SMART" id="SM00267">
    <property type="entry name" value="GGDEF"/>
    <property type="match status" value="1"/>
</dbReference>
<evidence type="ECO:0000313" key="6">
    <source>
        <dbReference type="EMBL" id="AML51604.1"/>
    </source>
</evidence>
<dbReference type="GO" id="GO:0043709">
    <property type="term" value="P:cell adhesion involved in single-species biofilm formation"/>
    <property type="evidence" value="ECO:0007669"/>
    <property type="project" value="TreeGrafter"/>
</dbReference>
<dbReference type="SUPFAM" id="SSF52172">
    <property type="entry name" value="CheY-like"/>
    <property type="match status" value="2"/>
</dbReference>
<feature type="modified residue" description="4-aspartylphosphate" evidence="3">
    <location>
        <position position="53"/>
    </location>
</feature>
<name>A0A126UZY8_9RHOB</name>
<evidence type="ECO:0000256" key="2">
    <source>
        <dbReference type="ARBA" id="ARBA00034247"/>
    </source>
</evidence>
<dbReference type="OrthoDB" id="9812260at2"/>
<feature type="domain" description="Response regulatory" evidence="4">
    <location>
        <begin position="153"/>
        <end position="271"/>
    </location>
</feature>
<evidence type="ECO:0000313" key="7">
    <source>
        <dbReference type="Proteomes" id="UP000070371"/>
    </source>
</evidence>
<dbReference type="GO" id="GO:1902201">
    <property type="term" value="P:negative regulation of bacterial-type flagellum-dependent cell motility"/>
    <property type="evidence" value="ECO:0007669"/>
    <property type="project" value="TreeGrafter"/>
</dbReference>
<organism evidence="6 7">
    <name type="scientific">Falsihalocynthiibacter arcticus</name>
    <dbReference type="NCBI Taxonomy" id="1579316"/>
    <lineage>
        <taxon>Bacteria</taxon>
        <taxon>Pseudomonadati</taxon>
        <taxon>Pseudomonadota</taxon>
        <taxon>Alphaproteobacteria</taxon>
        <taxon>Rhodobacterales</taxon>
        <taxon>Roseobacteraceae</taxon>
        <taxon>Falsihalocynthiibacter</taxon>
    </lineage>
</organism>
<accession>A0A126UZY8</accession>